<dbReference type="Proteomes" id="UP000231194">
    <property type="component" value="Unassembled WGS sequence"/>
</dbReference>
<proteinExistence type="predicted"/>
<comment type="caution">
    <text evidence="1">The sequence shown here is derived from an EMBL/GenBank/DDBJ whole genome shotgun (WGS) entry which is preliminary data.</text>
</comment>
<gene>
    <name evidence="1" type="ORF">CVM73_31240</name>
</gene>
<organism evidence="1 2">
    <name type="scientific">Bradyrhizobium forestalis</name>
    <dbReference type="NCBI Taxonomy" id="1419263"/>
    <lineage>
        <taxon>Bacteria</taxon>
        <taxon>Pseudomonadati</taxon>
        <taxon>Pseudomonadota</taxon>
        <taxon>Alphaproteobacteria</taxon>
        <taxon>Hyphomicrobiales</taxon>
        <taxon>Nitrobacteraceae</taxon>
        <taxon>Bradyrhizobium</taxon>
    </lineage>
</organism>
<name>A0A2M8R0S1_9BRAD</name>
<sequence>MAFASKQREMPAAGRHELLKETAAMFHVRECHHDVFLHAYSNHRANSCTRSTDSEYIDKIATDSSSQVY</sequence>
<reference evidence="1 2" key="1">
    <citation type="submission" date="2017-11" db="EMBL/GenBank/DDBJ databases">
        <title>Bradyrhizobium forestalis sp. nov., an efficient nitrogen-fixing bacterium isolated from nodules of forest legume species in the Amazon.</title>
        <authorList>
            <person name="Costa E.M."/>
            <person name="Guimaraes A."/>
            <person name="Carvalho T.S."/>
            <person name="Rodrigues T.L."/>
            <person name="Ribeiro P.R.A."/>
            <person name="Lebbe L."/>
            <person name="Willems A."/>
            <person name="Moreira F.M.S."/>
        </authorList>
    </citation>
    <scope>NUCLEOTIDE SEQUENCE [LARGE SCALE GENOMIC DNA]</scope>
    <source>
        <strain evidence="1 2">INPA54B</strain>
    </source>
</reference>
<evidence type="ECO:0000313" key="1">
    <source>
        <dbReference type="EMBL" id="PJG51439.1"/>
    </source>
</evidence>
<keyword evidence="2" id="KW-1185">Reference proteome</keyword>
<accession>A0A2M8R0S1</accession>
<evidence type="ECO:0000313" key="2">
    <source>
        <dbReference type="Proteomes" id="UP000231194"/>
    </source>
</evidence>
<dbReference type="AlphaFoldDB" id="A0A2M8R0S1"/>
<dbReference type="EMBL" id="PGVG01000037">
    <property type="protein sequence ID" value="PJG51439.1"/>
    <property type="molecule type" value="Genomic_DNA"/>
</dbReference>
<protein>
    <submittedName>
        <fullName evidence="1">Uncharacterized protein</fullName>
    </submittedName>
</protein>